<dbReference type="Proteomes" id="UP001610563">
    <property type="component" value="Unassembled WGS sequence"/>
</dbReference>
<feature type="transmembrane region" description="Helical" evidence="1">
    <location>
        <begin position="81"/>
        <end position="110"/>
    </location>
</feature>
<accession>A0ABR4FJG5</accession>
<protein>
    <submittedName>
        <fullName evidence="2">Uncharacterized protein</fullName>
    </submittedName>
</protein>
<dbReference type="EMBL" id="JBFTWV010000240">
    <property type="protein sequence ID" value="KAL2783396.1"/>
    <property type="molecule type" value="Genomic_DNA"/>
</dbReference>
<keyword evidence="1" id="KW-1133">Transmembrane helix</keyword>
<keyword evidence="1" id="KW-0812">Transmembrane</keyword>
<keyword evidence="1" id="KW-0472">Membrane</keyword>
<proteinExistence type="predicted"/>
<keyword evidence="3" id="KW-1185">Reference proteome</keyword>
<feature type="transmembrane region" description="Helical" evidence="1">
    <location>
        <begin position="116"/>
        <end position="149"/>
    </location>
</feature>
<evidence type="ECO:0000313" key="3">
    <source>
        <dbReference type="Proteomes" id="UP001610563"/>
    </source>
</evidence>
<organism evidence="2 3">
    <name type="scientific">Aspergillus keveii</name>
    <dbReference type="NCBI Taxonomy" id="714993"/>
    <lineage>
        <taxon>Eukaryota</taxon>
        <taxon>Fungi</taxon>
        <taxon>Dikarya</taxon>
        <taxon>Ascomycota</taxon>
        <taxon>Pezizomycotina</taxon>
        <taxon>Eurotiomycetes</taxon>
        <taxon>Eurotiomycetidae</taxon>
        <taxon>Eurotiales</taxon>
        <taxon>Aspergillaceae</taxon>
        <taxon>Aspergillus</taxon>
        <taxon>Aspergillus subgen. Nidulantes</taxon>
    </lineage>
</organism>
<comment type="caution">
    <text evidence="2">The sequence shown here is derived from an EMBL/GenBank/DDBJ whole genome shotgun (WGS) entry which is preliminary data.</text>
</comment>
<name>A0ABR4FJG5_9EURO</name>
<gene>
    <name evidence="2" type="ORF">BJX66DRAFT_318590</name>
</gene>
<evidence type="ECO:0000313" key="2">
    <source>
        <dbReference type="EMBL" id="KAL2783396.1"/>
    </source>
</evidence>
<sequence length="184" mass="20159">MPFGIDVDCPTHLTGPRNSQRLYTVVVVSETTRLPVVVLYEIVIQVLGAVEIQDAILGRSERDSLSLPHLGFIRGVSPRDIVLLALLVFLGSFLLLLVVFVVGFVVSSYVVGKLLWHRVFCLFGVFGVFLILFIIIIILVVLIILITVLRVLEIIIPLSPLGRAVSPPLSFTAGPRSNTMSASR</sequence>
<evidence type="ECO:0000256" key="1">
    <source>
        <dbReference type="SAM" id="Phobius"/>
    </source>
</evidence>
<reference evidence="2 3" key="1">
    <citation type="submission" date="2024-07" db="EMBL/GenBank/DDBJ databases">
        <title>Section-level genome sequencing and comparative genomics of Aspergillus sections Usti and Cavernicolus.</title>
        <authorList>
            <consortium name="Lawrence Berkeley National Laboratory"/>
            <person name="Nybo J.L."/>
            <person name="Vesth T.C."/>
            <person name="Theobald S."/>
            <person name="Frisvad J.C."/>
            <person name="Larsen T.O."/>
            <person name="Kjaerboelling I."/>
            <person name="Rothschild-Mancinelli K."/>
            <person name="Lyhne E.K."/>
            <person name="Kogle M.E."/>
            <person name="Barry K."/>
            <person name="Clum A."/>
            <person name="Na H."/>
            <person name="Ledsgaard L."/>
            <person name="Lin J."/>
            <person name="Lipzen A."/>
            <person name="Kuo A."/>
            <person name="Riley R."/>
            <person name="Mondo S."/>
            <person name="Labutti K."/>
            <person name="Haridas S."/>
            <person name="Pangalinan J."/>
            <person name="Salamov A.A."/>
            <person name="Simmons B.A."/>
            <person name="Magnuson J.K."/>
            <person name="Chen J."/>
            <person name="Drula E."/>
            <person name="Henrissat B."/>
            <person name="Wiebenga A."/>
            <person name="Lubbers R.J."/>
            <person name="Gomes A.C."/>
            <person name="Makela M.R."/>
            <person name="Stajich J."/>
            <person name="Grigoriev I.V."/>
            <person name="Mortensen U.H."/>
            <person name="De Vries R.P."/>
            <person name="Baker S.E."/>
            <person name="Andersen M.R."/>
        </authorList>
    </citation>
    <scope>NUCLEOTIDE SEQUENCE [LARGE SCALE GENOMIC DNA]</scope>
    <source>
        <strain evidence="2 3">CBS 209.92</strain>
    </source>
</reference>